<gene>
    <name evidence="3" type="primary">lcfB_4</name>
    <name evidence="3" type="ORF">DSM104635_02997</name>
</gene>
<organism evidence="3 4">
    <name type="scientific">Terricaulis silvestris</name>
    <dbReference type="NCBI Taxonomy" id="2686094"/>
    <lineage>
        <taxon>Bacteria</taxon>
        <taxon>Pseudomonadati</taxon>
        <taxon>Pseudomonadota</taxon>
        <taxon>Alphaproteobacteria</taxon>
        <taxon>Caulobacterales</taxon>
        <taxon>Caulobacteraceae</taxon>
        <taxon>Terricaulis</taxon>
    </lineage>
</organism>
<evidence type="ECO:0000313" key="3">
    <source>
        <dbReference type="EMBL" id="QGZ96139.1"/>
    </source>
</evidence>
<dbReference type="EMBL" id="CP047045">
    <property type="protein sequence ID" value="QGZ96139.1"/>
    <property type="molecule type" value="Genomic_DNA"/>
</dbReference>
<proteinExistence type="predicted"/>
<dbReference type="KEGG" id="tsv:DSM104635_02997"/>
<dbReference type="Proteomes" id="UP000431269">
    <property type="component" value="Chromosome"/>
</dbReference>
<dbReference type="Gene3D" id="3.30.300.30">
    <property type="match status" value="1"/>
</dbReference>
<dbReference type="RefSeq" id="WP_158766947.1">
    <property type="nucleotide sequence ID" value="NZ_CP047045.1"/>
</dbReference>
<reference evidence="4" key="1">
    <citation type="submission" date="2019-12" db="EMBL/GenBank/DDBJ databases">
        <title>Complete genome of Terracaulis silvestris 0127_4.</title>
        <authorList>
            <person name="Vieira S."/>
            <person name="Riedel T."/>
            <person name="Sproer C."/>
            <person name="Pascual J."/>
            <person name="Boedeker C."/>
            <person name="Overmann J."/>
        </authorList>
    </citation>
    <scope>NUCLEOTIDE SEQUENCE [LARGE SCALE GENOMIC DNA]</scope>
    <source>
        <strain evidence="4">0127_4</strain>
    </source>
</reference>
<protein>
    <submittedName>
        <fullName evidence="3">Long-chain-fatty-acid--CoA ligase</fullName>
        <ecNumber evidence="3">6.2.1.3</ecNumber>
    </submittedName>
</protein>
<dbReference type="AlphaFoldDB" id="A0A6I6MN82"/>
<dbReference type="SUPFAM" id="SSF56801">
    <property type="entry name" value="Acetyl-CoA synthetase-like"/>
    <property type="match status" value="1"/>
</dbReference>
<feature type="domain" description="AMP-binding enzyme C-terminal" evidence="2">
    <location>
        <begin position="439"/>
        <end position="514"/>
    </location>
</feature>
<evidence type="ECO:0000313" key="4">
    <source>
        <dbReference type="Proteomes" id="UP000431269"/>
    </source>
</evidence>
<accession>A0A6I6MN82</accession>
<dbReference type="EC" id="6.2.1.3" evidence="3"/>
<keyword evidence="4" id="KW-1185">Reference proteome</keyword>
<dbReference type="InterPro" id="IPR045851">
    <property type="entry name" value="AMP-bd_C_sf"/>
</dbReference>
<keyword evidence="3" id="KW-0436">Ligase</keyword>
<dbReference type="Pfam" id="PF00501">
    <property type="entry name" value="AMP-binding"/>
    <property type="match status" value="1"/>
</dbReference>
<evidence type="ECO:0000259" key="2">
    <source>
        <dbReference type="Pfam" id="PF13193"/>
    </source>
</evidence>
<dbReference type="PANTHER" id="PTHR24096">
    <property type="entry name" value="LONG-CHAIN-FATTY-ACID--COA LIGASE"/>
    <property type="match status" value="1"/>
</dbReference>
<dbReference type="InterPro" id="IPR000873">
    <property type="entry name" value="AMP-dep_synth/lig_dom"/>
</dbReference>
<name>A0A6I6MN82_9CAUL</name>
<sequence length="524" mass="56343">MTNCPTPHTWLADARSLYHAFEMAADRFGERIAIIDGDERLTWLDLRRESCLVARALMGSGVARGDRCCIWAANQARWIVTALGLHAVGATLVPVGARLKAREVGDILRRTRARLLFCDPGLVHDESIDGGDDLKAIVAFGGADDHTLSWAEFLLRAETVTEADLDGRILADAPDDLADILFTSGTTGVPKGVPMTHAQSLIACAQQQLCVSRFIAGDVFAVAYPFAHNAGYRAGWQAGLLFGATVIAVRNTKAIDFLRLIDEERVTILPAVPTIHQAMLAHPDRAQFDLSSIRNVSTGATVIPVELIADMRVFYGAEAVSTGYGLTEAAGSVSHTRPGDSADVIATTTGRPLDNLEVKLVDASHNEVRRGDAGEIAVRGPQIMRGYFEDAEATRAAFTEDGFLLTGDVGKFDAAGNLKITDRIKDMFIVGGFNVYPAEVEAQIRRMDGVEDVAVIGVEDHRLGQVGHAFIVRAARSTLDEAAIIAWCRGAMANYKAPRSVTFLDALPRNATGKVSKAALRVPG</sequence>
<dbReference type="GO" id="GO:0004467">
    <property type="term" value="F:long-chain fatty acid-CoA ligase activity"/>
    <property type="evidence" value="ECO:0007669"/>
    <property type="project" value="UniProtKB-EC"/>
</dbReference>
<dbReference type="InterPro" id="IPR042099">
    <property type="entry name" value="ANL_N_sf"/>
</dbReference>
<dbReference type="PANTHER" id="PTHR24096:SF267">
    <property type="entry name" value="MALONATE--COA LIGASE ACSF3, MITOCHONDRIAL"/>
    <property type="match status" value="1"/>
</dbReference>
<evidence type="ECO:0000259" key="1">
    <source>
        <dbReference type="Pfam" id="PF00501"/>
    </source>
</evidence>
<dbReference type="Gene3D" id="3.40.50.12780">
    <property type="entry name" value="N-terminal domain of ligase-like"/>
    <property type="match status" value="1"/>
</dbReference>
<dbReference type="Pfam" id="PF13193">
    <property type="entry name" value="AMP-binding_C"/>
    <property type="match status" value="1"/>
</dbReference>
<dbReference type="InterPro" id="IPR020845">
    <property type="entry name" value="AMP-binding_CS"/>
</dbReference>
<feature type="domain" description="AMP-dependent synthetase/ligase" evidence="1">
    <location>
        <begin position="21"/>
        <end position="388"/>
    </location>
</feature>
<dbReference type="PROSITE" id="PS00455">
    <property type="entry name" value="AMP_BINDING"/>
    <property type="match status" value="1"/>
</dbReference>
<dbReference type="InterPro" id="IPR025110">
    <property type="entry name" value="AMP-bd_C"/>
</dbReference>